<evidence type="ECO:0000313" key="4">
    <source>
        <dbReference type="EMBL" id="RVV98738.1"/>
    </source>
</evidence>
<dbReference type="EMBL" id="RQXX01000002">
    <property type="protein sequence ID" value="RVV98738.1"/>
    <property type="molecule type" value="Genomic_DNA"/>
</dbReference>
<comment type="catalytic activity">
    <reaction evidence="3">
        <text>L-glutaminyl-[protein] + H2O = L-glutamyl-[protein] + NH4(+)</text>
        <dbReference type="Rhea" id="RHEA:16441"/>
        <dbReference type="Rhea" id="RHEA-COMP:10207"/>
        <dbReference type="Rhea" id="RHEA-COMP:10208"/>
        <dbReference type="ChEBI" id="CHEBI:15377"/>
        <dbReference type="ChEBI" id="CHEBI:28938"/>
        <dbReference type="ChEBI" id="CHEBI:29973"/>
        <dbReference type="ChEBI" id="CHEBI:30011"/>
        <dbReference type="EC" id="3.5.1.44"/>
    </reaction>
</comment>
<evidence type="ECO:0000256" key="2">
    <source>
        <dbReference type="ARBA" id="ARBA00022801"/>
    </source>
</evidence>
<dbReference type="CDD" id="cd16352">
    <property type="entry name" value="CheD"/>
    <property type="match status" value="1"/>
</dbReference>
<dbReference type="InterPro" id="IPR038592">
    <property type="entry name" value="CheD-like_sf"/>
</dbReference>
<evidence type="ECO:0000313" key="5">
    <source>
        <dbReference type="Proteomes" id="UP000285908"/>
    </source>
</evidence>
<protein>
    <recommendedName>
        <fullName evidence="3">Probable chemoreceptor glutamine deamidase CheD</fullName>
        <ecNumber evidence="3">3.5.1.44</ecNumber>
    </recommendedName>
</protein>
<dbReference type="InterPro" id="IPR011324">
    <property type="entry name" value="Cytotoxic_necrot_fac-like_cat"/>
</dbReference>
<dbReference type="PANTHER" id="PTHR35147">
    <property type="entry name" value="CHEMORECEPTOR GLUTAMINE DEAMIDASE CHED-RELATED"/>
    <property type="match status" value="1"/>
</dbReference>
<dbReference type="InterPro" id="IPR005659">
    <property type="entry name" value="Chemorcpt_Glu_NH3ase_CheD"/>
</dbReference>
<dbReference type="EC" id="3.5.1.44" evidence="3"/>
<comment type="similarity">
    <text evidence="3">Belongs to the CheD family.</text>
</comment>
<evidence type="ECO:0000256" key="3">
    <source>
        <dbReference type="HAMAP-Rule" id="MF_01440"/>
    </source>
</evidence>
<dbReference type="RefSeq" id="WP_127905969.1">
    <property type="nucleotide sequence ID" value="NZ_RQXX01000002.1"/>
</dbReference>
<dbReference type="Pfam" id="PF03975">
    <property type="entry name" value="CheD"/>
    <property type="match status" value="1"/>
</dbReference>
<keyword evidence="1 3" id="KW-0145">Chemotaxis</keyword>
<dbReference type="Proteomes" id="UP000285908">
    <property type="component" value="Unassembled WGS sequence"/>
</dbReference>
<comment type="function">
    <text evidence="3">Probably deamidates glutamine residues to glutamate on methyl-accepting chemotaxis receptors (MCPs), playing an important role in chemotaxis.</text>
</comment>
<dbReference type="GO" id="GO:0006935">
    <property type="term" value="P:chemotaxis"/>
    <property type="evidence" value="ECO:0007669"/>
    <property type="project" value="UniProtKB-UniRule"/>
</dbReference>
<reference evidence="4 5" key="1">
    <citation type="submission" date="2018-11" db="EMBL/GenBank/DDBJ databases">
        <title>Mesobaculum littorinae gen. nov., sp. nov., isolated from Littorina scabra that represents a novel genus of the order Rhodobacteraceae.</title>
        <authorList>
            <person name="Li F."/>
        </authorList>
    </citation>
    <scope>NUCLEOTIDE SEQUENCE [LARGE SCALE GENOMIC DNA]</scope>
    <source>
        <strain evidence="4 5">M0103</strain>
    </source>
</reference>
<gene>
    <name evidence="3" type="primary">cheD</name>
    <name evidence="4" type="ORF">EKE94_07500</name>
</gene>
<dbReference type="Gene3D" id="3.30.1330.200">
    <property type="match status" value="1"/>
</dbReference>
<dbReference type="SUPFAM" id="SSF64438">
    <property type="entry name" value="CNF1/YfiH-like putative cysteine hydrolases"/>
    <property type="match status" value="1"/>
</dbReference>
<proteinExistence type="inferred from homology"/>
<dbReference type="AlphaFoldDB" id="A0A438AJ81"/>
<evidence type="ECO:0000256" key="1">
    <source>
        <dbReference type="ARBA" id="ARBA00022500"/>
    </source>
</evidence>
<keyword evidence="2 3" id="KW-0378">Hydrolase</keyword>
<name>A0A438AJ81_9RHOB</name>
<keyword evidence="5" id="KW-1185">Reference proteome</keyword>
<dbReference type="HAMAP" id="MF_01440">
    <property type="entry name" value="CheD"/>
    <property type="match status" value="1"/>
</dbReference>
<comment type="caution">
    <text evidence="4">The sequence shown here is derived from an EMBL/GenBank/DDBJ whole genome shotgun (WGS) entry which is preliminary data.</text>
</comment>
<dbReference type="OrthoDB" id="9807202at2"/>
<organism evidence="4 5">
    <name type="scientific">Mesobaculum littorinae</name>
    <dbReference type="NCBI Taxonomy" id="2486419"/>
    <lineage>
        <taxon>Bacteria</taxon>
        <taxon>Pseudomonadati</taxon>
        <taxon>Pseudomonadota</taxon>
        <taxon>Alphaproteobacteria</taxon>
        <taxon>Rhodobacterales</taxon>
        <taxon>Roseobacteraceae</taxon>
        <taxon>Mesobaculum</taxon>
    </lineage>
</organism>
<accession>A0A438AJ81</accession>
<dbReference type="GO" id="GO:0050568">
    <property type="term" value="F:protein-glutamine glutaminase activity"/>
    <property type="evidence" value="ECO:0007669"/>
    <property type="project" value="UniProtKB-UniRule"/>
</dbReference>
<sequence>MTTATRNVPVIQGEFRVTSDPQDILVTILGSCVATCLFDEQAGIGGLNHFLLARSSEPDQASLKYGAYSMELLINALLKGGAQKRRLKAKVFGGARMIKGLSDIGDSNGRFAISFLAHEGIPVVNTSLGGTQARKIRFDATRGKAQQMLVGESALAAYERAAPPPAPPGGDVELF</sequence>
<dbReference type="PANTHER" id="PTHR35147:SF2">
    <property type="entry name" value="CHEMORECEPTOR GLUTAMINE DEAMIDASE CHED-RELATED"/>
    <property type="match status" value="1"/>
</dbReference>